<evidence type="ECO:0000259" key="4">
    <source>
        <dbReference type="Pfam" id="PF07859"/>
    </source>
</evidence>
<dbReference type="GO" id="GO:0016787">
    <property type="term" value="F:hydrolase activity"/>
    <property type="evidence" value="ECO:0007669"/>
    <property type="project" value="UniProtKB-KW"/>
</dbReference>
<evidence type="ECO:0000256" key="2">
    <source>
        <dbReference type="ARBA" id="ARBA00022801"/>
    </source>
</evidence>
<dbReference type="PROSITE" id="PS01174">
    <property type="entry name" value="LIPASE_GDXG_SER"/>
    <property type="match status" value="1"/>
</dbReference>
<sequence>MNETPIDPDVIALQAELGPPASIPAADVTADQLREGMRRASAVYRRGADPVAVHRVTDEFVRGGGGKIPVRVYRPETPTSVIVYLHGGAWRAGGIDTHDVATRRFSRDTRSVVVSVDYRMLPEHPFPAPFDDAYDATAWAGSLRPDLPLLVAGDSAGGTLAACVALRARDEDGPRVDAQVLVYPGVDDDFGSPSMLAFGGGPRMPLADLEFFFRQYAWTEAALASPYALPGRAASLAGLPPAVIAIAGHDMLRSSEEAFARRLRDAGVPVTVQFDPELVHGWIEFAPRVPSADRAFSRLTDAVNDLIGLTTGPA</sequence>
<dbReference type="PANTHER" id="PTHR48081">
    <property type="entry name" value="AB HYDROLASE SUPERFAMILY PROTEIN C4A8.06C"/>
    <property type="match status" value="1"/>
</dbReference>
<name>A0A9X2ZZV8_9PSEU</name>
<comment type="caution">
    <text evidence="5">The sequence shown here is derived from an EMBL/GenBank/DDBJ whole genome shotgun (WGS) entry which is preliminary data.</text>
</comment>
<evidence type="ECO:0000313" key="5">
    <source>
        <dbReference type="EMBL" id="MCS7477884.1"/>
    </source>
</evidence>
<feature type="domain" description="Alpha/beta hydrolase fold-3" evidence="4">
    <location>
        <begin position="82"/>
        <end position="283"/>
    </location>
</feature>
<dbReference type="PANTHER" id="PTHR48081:SF8">
    <property type="entry name" value="ALPHA_BETA HYDROLASE FOLD-3 DOMAIN-CONTAINING PROTEIN-RELATED"/>
    <property type="match status" value="1"/>
</dbReference>
<dbReference type="AlphaFoldDB" id="A0A9X2ZZV8"/>
<dbReference type="InterPro" id="IPR013094">
    <property type="entry name" value="AB_hydrolase_3"/>
</dbReference>
<gene>
    <name evidence="5" type="ORF">NZH93_13555</name>
</gene>
<proteinExistence type="inferred from homology"/>
<comment type="similarity">
    <text evidence="1">Belongs to the 'GDXG' lipolytic enzyme family.</text>
</comment>
<dbReference type="SUPFAM" id="SSF53474">
    <property type="entry name" value="alpha/beta-Hydrolases"/>
    <property type="match status" value="1"/>
</dbReference>
<keyword evidence="2 5" id="KW-0378">Hydrolase</keyword>
<evidence type="ECO:0000313" key="6">
    <source>
        <dbReference type="Proteomes" id="UP001141259"/>
    </source>
</evidence>
<dbReference type="InterPro" id="IPR050300">
    <property type="entry name" value="GDXG_lipolytic_enzyme"/>
</dbReference>
<dbReference type="RefSeq" id="WP_259623389.1">
    <property type="nucleotide sequence ID" value="NZ_JANYMP010000005.1"/>
</dbReference>
<protein>
    <submittedName>
        <fullName evidence="5">Alpha/beta hydrolase</fullName>
    </submittedName>
</protein>
<organism evidence="5 6">
    <name type="scientific">Umezawaea endophytica</name>
    <dbReference type="NCBI Taxonomy" id="1654476"/>
    <lineage>
        <taxon>Bacteria</taxon>
        <taxon>Bacillati</taxon>
        <taxon>Actinomycetota</taxon>
        <taxon>Actinomycetes</taxon>
        <taxon>Pseudonocardiales</taxon>
        <taxon>Pseudonocardiaceae</taxon>
        <taxon>Umezawaea</taxon>
    </lineage>
</organism>
<dbReference type="Gene3D" id="3.40.50.1820">
    <property type="entry name" value="alpha/beta hydrolase"/>
    <property type="match status" value="1"/>
</dbReference>
<dbReference type="Proteomes" id="UP001141259">
    <property type="component" value="Unassembled WGS sequence"/>
</dbReference>
<dbReference type="InterPro" id="IPR033140">
    <property type="entry name" value="Lipase_GDXG_put_SER_AS"/>
</dbReference>
<dbReference type="Pfam" id="PF07859">
    <property type="entry name" value="Abhydrolase_3"/>
    <property type="match status" value="1"/>
</dbReference>
<feature type="active site" evidence="3">
    <location>
        <position position="155"/>
    </location>
</feature>
<dbReference type="EMBL" id="JANYMP010000005">
    <property type="protein sequence ID" value="MCS7477884.1"/>
    <property type="molecule type" value="Genomic_DNA"/>
</dbReference>
<reference evidence="5" key="1">
    <citation type="submission" date="2022-08" db="EMBL/GenBank/DDBJ databases">
        <authorList>
            <person name="Tistechok S."/>
            <person name="Samborskyy M."/>
            <person name="Roman I."/>
        </authorList>
    </citation>
    <scope>NUCLEOTIDE SEQUENCE</scope>
    <source>
        <strain evidence="5">DSM 103496</strain>
    </source>
</reference>
<evidence type="ECO:0000256" key="3">
    <source>
        <dbReference type="PROSITE-ProRule" id="PRU10038"/>
    </source>
</evidence>
<accession>A0A9X2ZZV8</accession>
<evidence type="ECO:0000256" key="1">
    <source>
        <dbReference type="ARBA" id="ARBA00010515"/>
    </source>
</evidence>
<dbReference type="InterPro" id="IPR029058">
    <property type="entry name" value="AB_hydrolase_fold"/>
</dbReference>
<keyword evidence="6" id="KW-1185">Reference proteome</keyword>